<reference evidence="5" key="1">
    <citation type="submission" date="2010-07" db="EMBL/GenBank/DDBJ databases">
        <title>The genome sequence of Gaeumannomyces graminis var. tritici strain R3-111a-1.</title>
        <authorList>
            <consortium name="The Broad Institute Genome Sequencing Platform"/>
            <person name="Ma L.-J."/>
            <person name="Dead R."/>
            <person name="Young S."/>
            <person name="Zeng Q."/>
            <person name="Koehrsen M."/>
            <person name="Alvarado L."/>
            <person name="Berlin A."/>
            <person name="Chapman S.B."/>
            <person name="Chen Z."/>
            <person name="Freedman E."/>
            <person name="Gellesch M."/>
            <person name="Goldberg J."/>
            <person name="Griggs A."/>
            <person name="Gujja S."/>
            <person name="Heilman E.R."/>
            <person name="Heiman D."/>
            <person name="Hepburn T."/>
            <person name="Howarth C."/>
            <person name="Jen D."/>
            <person name="Larson L."/>
            <person name="Mehta T."/>
            <person name="Neiman D."/>
            <person name="Pearson M."/>
            <person name="Roberts A."/>
            <person name="Saif S."/>
            <person name="Shea T."/>
            <person name="Shenoy N."/>
            <person name="Sisk P."/>
            <person name="Stolte C."/>
            <person name="Sykes S."/>
            <person name="Walk T."/>
            <person name="White J."/>
            <person name="Yandava C."/>
            <person name="Haas B."/>
            <person name="Nusbaum C."/>
            <person name="Birren B."/>
        </authorList>
    </citation>
    <scope>NUCLEOTIDE SEQUENCE [LARGE SCALE GENOMIC DNA]</scope>
    <source>
        <strain evidence="5">R3-111a-1</strain>
    </source>
</reference>
<reference evidence="3" key="2">
    <citation type="submission" date="2010-07" db="EMBL/GenBank/DDBJ databases">
        <authorList>
            <consortium name="The Broad Institute Genome Sequencing Platform"/>
            <consortium name="Broad Institute Genome Sequencing Center for Infectious Disease"/>
            <person name="Ma L.-J."/>
            <person name="Dead R."/>
            <person name="Young S."/>
            <person name="Zeng Q."/>
            <person name="Koehrsen M."/>
            <person name="Alvarado L."/>
            <person name="Berlin A."/>
            <person name="Chapman S.B."/>
            <person name="Chen Z."/>
            <person name="Freedman E."/>
            <person name="Gellesch M."/>
            <person name="Goldberg J."/>
            <person name="Griggs A."/>
            <person name="Gujja S."/>
            <person name="Heilman E.R."/>
            <person name="Heiman D."/>
            <person name="Hepburn T."/>
            <person name="Howarth C."/>
            <person name="Jen D."/>
            <person name="Larson L."/>
            <person name="Mehta T."/>
            <person name="Neiman D."/>
            <person name="Pearson M."/>
            <person name="Roberts A."/>
            <person name="Saif S."/>
            <person name="Shea T."/>
            <person name="Shenoy N."/>
            <person name="Sisk P."/>
            <person name="Stolte C."/>
            <person name="Sykes S."/>
            <person name="Walk T."/>
            <person name="White J."/>
            <person name="Yandava C."/>
            <person name="Haas B."/>
            <person name="Nusbaum C."/>
            <person name="Birren B."/>
        </authorList>
    </citation>
    <scope>NUCLEOTIDE SEQUENCE</scope>
    <source>
        <strain evidence="3">R3-111a-1</strain>
    </source>
</reference>
<dbReference type="Pfam" id="PF09362">
    <property type="entry name" value="DUF1996"/>
    <property type="match status" value="1"/>
</dbReference>
<accession>J3P6J8</accession>
<dbReference type="AlphaFoldDB" id="J3P6J8"/>
<evidence type="ECO:0000313" key="4">
    <source>
        <dbReference type="EnsemblFungi" id="EJT72273"/>
    </source>
</evidence>
<proteinExistence type="predicted"/>
<reference evidence="4" key="5">
    <citation type="submission" date="2018-04" db="UniProtKB">
        <authorList>
            <consortium name="EnsemblFungi"/>
        </authorList>
    </citation>
    <scope>IDENTIFICATION</scope>
    <source>
        <strain evidence="4">R3-111a-1</strain>
    </source>
</reference>
<dbReference type="EnsemblFungi" id="EJT72273">
    <property type="protein sequence ID" value="EJT72273"/>
    <property type="gene ID" value="GGTG_09139"/>
</dbReference>
<dbReference type="OrthoDB" id="74764at2759"/>
<dbReference type="EMBL" id="GL385399">
    <property type="protein sequence ID" value="EJT72273.1"/>
    <property type="molecule type" value="Genomic_DNA"/>
</dbReference>
<dbReference type="GeneID" id="20349597"/>
<feature type="domain" description="DUF1996" evidence="2">
    <location>
        <begin position="35"/>
        <end position="287"/>
    </location>
</feature>
<keyword evidence="5" id="KW-1185">Reference proteome</keyword>
<dbReference type="PANTHER" id="PTHR43662">
    <property type="match status" value="1"/>
</dbReference>
<feature type="signal peptide" evidence="1">
    <location>
        <begin position="1"/>
        <end position="18"/>
    </location>
</feature>
<dbReference type="Proteomes" id="UP000006039">
    <property type="component" value="Unassembled WGS sequence"/>
</dbReference>
<reference evidence="3" key="3">
    <citation type="submission" date="2010-09" db="EMBL/GenBank/DDBJ databases">
        <title>Annotation of Gaeumannomyces graminis var. tritici R3-111a-1.</title>
        <authorList>
            <consortium name="The Broad Institute Genome Sequencing Platform"/>
            <person name="Ma L.-J."/>
            <person name="Dead R."/>
            <person name="Young S.K."/>
            <person name="Zeng Q."/>
            <person name="Gargeya S."/>
            <person name="Fitzgerald M."/>
            <person name="Haas B."/>
            <person name="Abouelleil A."/>
            <person name="Alvarado L."/>
            <person name="Arachchi H.M."/>
            <person name="Berlin A."/>
            <person name="Brown A."/>
            <person name="Chapman S.B."/>
            <person name="Chen Z."/>
            <person name="Dunbar C."/>
            <person name="Freedman E."/>
            <person name="Gearin G."/>
            <person name="Gellesch M."/>
            <person name="Goldberg J."/>
            <person name="Griggs A."/>
            <person name="Gujja S."/>
            <person name="Heiman D."/>
            <person name="Howarth C."/>
            <person name="Larson L."/>
            <person name="Lui A."/>
            <person name="MacDonald P.J.P."/>
            <person name="Mehta T."/>
            <person name="Montmayeur A."/>
            <person name="Murphy C."/>
            <person name="Neiman D."/>
            <person name="Pearson M."/>
            <person name="Priest M."/>
            <person name="Roberts A."/>
            <person name="Saif S."/>
            <person name="Shea T."/>
            <person name="Shenoy N."/>
            <person name="Sisk P."/>
            <person name="Stolte C."/>
            <person name="Sykes S."/>
            <person name="Yandava C."/>
            <person name="Wortman J."/>
            <person name="Nusbaum C."/>
            <person name="Birren B."/>
        </authorList>
    </citation>
    <scope>NUCLEOTIDE SEQUENCE</scope>
    <source>
        <strain evidence="3">R3-111a-1</strain>
    </source>
</reference>
<keyword evidence="1" id="KW-0732">Signal</keyword>
<gene>
    <name evidence="4" type="primary">20349597</name>
    <name evidence="3" type="ORF">GGTG_09139</name>
</gene>
<sequence length="343" mass="37847">MQRAIVTLVTLGSWAALAQQMLRYQCSQLTVERLDPVAHPGARQSPHLQQVVGGSSFDVLAADHNLHDPVGRSNCTTCSFSDDYSNYWTASLFFRARNGTFKRVPQMPNLGLRGEGGITVYYIPPYDGRSRVVAFRPGFRMVAGDPAHRQAAGQQRQICHRCLSDLTQNKPGGPPCTGLDTASLPRDICPGGIRTTITFPTCWDGRNYDSADHKSHVAYPATGSFESGGPCPASHPVHLPQLVYEIVWDTREFNKPEMWPEDGSQPMVYSFGDTVGYGQYGGYIYGWKSDALQRALDARCTMDKCKKLKVQSTENAVKCKKAQTVPEQTEGWLPALPGNPFVN</sequence>
<evidence type="ECO:0000256" key="1">
    <source>
        <dbReference type="SAM" id="SignalP"/>
    </source>
</evidence>
<name>J3P6J8_GAET3</name>
<dbReference type="PANTHER" id="PTHR43662:SF2">
    <property type="entry name" value="DUF1996 DOMAIN-CONTAINING PROTEIN"/>
    <property type="match status" value="1"/>
</dbReference>
<protein>
    <recommendedName>
        <fullName evidence="2">DUF1996 domain-containing protein</fullName>
    </recommendedName>
</protein>
<dbReference type="HOGENOM" id="CLU_014722_0_0_1"/>
<evidence type="ECO:0000313" key="3">
    <source>
        <dbReference type="EMBL" id="EJT72273.1"/>
    </source>
</evidence>
<evidence type="ECO:0000313" key="5">
    <source>
        <dbReference type="Proteomes" id="UP000006039"/>
    </source>
</evidence>
<dbReference type="VEuPathDB" id="FungiDB:GGTG_09139"/>
<dbReference type="InterPro" id="IPR018535">
    <property type="entry name" value="DUF1996"/>
</dbReference>
<evidence type="ECO:0000259" key="2">
    <source>
        <dbReference type="Pfam" id="PF09362"/>
    </source>
</evidence>
<feature type="chain" id="PRO_5015095004" description="DUF1996 domain-containing protein" evidence="1">
    <location>
        <begin position="19"/>
        <end position="343"/>
    </location>
</feature>
<dbReference type="eggNOG" id="ENOG502SHDJ">
    <property type="taxonomic scope" value="Eukaryota"/>
</dbReference>
<reference evidence="4" key="4">
    <citation type="journal article" date="2015" name="G3 (Bethesda)">
        <title>Genome sequences of three phytopathogenic species of the Magnaporthaceae family of fungi.</title>
        <authorList>
            <person name="Okagaki L.H."/>
            <person name="Nunes C.C."/>
            <person name="Sailsbery J."/>
            <person name="Clay B."/>
            <person name="Brown D."/>
            <person name="John T."/>
            <person name="Oh Y."/>
            <person name="Young N."/>
            <person name="Fitzgerald M."/>
            <person name="Haas B.J."/>
            <person name="Zeng Q."/>
            <person name="Young S."/>
            <person name="Adiconis X."/>
            <person name="Fan L."/>
            <person name="Levin J.Z."/>
            <person name="Mitchell T.K."/>
            <person name="Okubara P.A."/>
            <person name="Farman M.L."/>
            <person name="Kohn L.M."/>
            <person name="Birren B."/>
            <person name="Ma L.-J."/>
            <person name="Dean R.A."/>
        </authorList>
    </citation>
    <scope>NUCLEOTIDE SEQUENCE</scope>
    <source>
        <strain evidence="4">R3-111a-1</strain>
    </source>
</reference>
<organism evidence="3">
    <name type="scientific">Gaeumannomyces tritici (strain R3-111a-1)</name>
    <name type="common">Wheat and barley take-all root rot fungus</name>
    <name type="synonym">Gaeumannomyces graminis var. tritici</name>
    <dbReference type="NCBI Taxonomy" id="644352"/>
    <lineage>
        <taxon>Eukaryota</taxon>
        <taxon>Fungi</taxon>
        <taxon>Dikarya</taxon>
        <taxon>Ascomycota</taxon>
        <taxon>Pezizomycotina</taxon>
        <taxon>Sordariomycetes</taxon>
        <taxon>Sordariomycetidae</taxon>
        <taxon>Magnaporthales</taxon>
        <taxon>Magnaporthaceae</taxon>
        <taxon>Gaeumannomyces</taxon>
    </lineage>
</organism>
<dbReference type="RefSeq" id="XP_009225247.1">
    <property type="nucleotide sequence ID" value="XM_009226983.1"/>
</dbReference>